<dbReference type="Gene3D" id="3.30.1360.20">
    <property type="entry name" value="Transcriptional coactivator/pterin dehydratase"/>
    <property type="match status" value="1"/>
</dbReference>
<organism evidence="6 7">
    <name type="scientific">Piscinibacterium candidicorallinum</name>
    <dbReference type="NCBI Taxonomy" id="1793872"/>
    <lineage>
        <taxon>Bacteria</taxon>
        <taxon>Pseudomonadati</taxon>
        <taxon>Pseudomonadota</taxon>
        <taxon>Betaproteobacteria</taxon>
        <taxon>Burkholderiales</taxon>
        <taxon>Piscinibacterium</taxon>
    </lineage>
</organism>
<dbReference type="RefSeq" id="WP_377301904.1">
    <property type="nucleotide sequence ID" value="NZ_CP180191.1"/>
</dbReference>
<keyword evidence="7" id="KW-1185">Reference proteome</keyword>
<dbReference type="Proteomes" id="UP001595556">
    <property type="component" value="Unassembled WGS sequence"/>
</dbReference>
<dbReference type="InterPro" id="IPR001533">
    <property type="entry name" value="Pterin_deHydtase"/>
</dbReference>
<comment type="catalytic activity">
    <reaction evidence="1 4">
        <text>(4aS,6R)-4a-hydroxy-L-erythro-5,6,7,8-tetrahydrobiopterin = (6R)-L-erythro-6,7-dihydrobiopterin + H2O</text>
        <dbReference type="Rhea" id="RHEA:11920"/>
        <dbReference type="ChEBI" id="CHEBI:15377"/>
        <dbReference type="ChEBI" id="CHEBI:15642"/>
        <dbReference type="ChEBI" id="CHEBI:43120"/>
        <dbReference type="EC" id="4.2.1.96"/>
    </reaction>
</comment>
<accession>A0ABV7H3K6</accession>
<evidence type="ECO:0000313" key="7">
    <source>
        <dbReference type="Proteomes" id="UP001595556"/>
    </source>
</evidence>
<evidence type="ECO:0000256" key="3">
    <source>
        <dbReference type="ARBA" id="ARBA00023239"/>
    </source>
</evidence>
<dbReference type="EMBL" id="JBHRTI010000003">
    <property type="protein sequence ID" value="MFC3147136.1"/>
    <property type="molecule type" value="Genomic_DNA"/>
</dbReference>
<dbReference type="SUPFAM" id="SSF55248">
    <property type="entry name" value="PCD-like"/>
    <property type="match status" value="1"/>
</dbReference>
<dbReference type="HAMAP" id="MF_00434">
    <property type="entry name" value="Pterin_4_alpha"/>
    <property type="match status" value="1"/>
</dbReference>
<evidence type="ECO:0000256" key="1">
    <source>
        <dbReference type="ARBA" id="ARBA00001554"/>
    </source>
</evidence>
<name>A0ABV7H3K6_9BURK</name>
<evidence type="ECO:0000256" key="2">
    <source>
        <dbReference type="ARBA" id="ARBA00006472"/>
    </source>
</evidence>
<reference evidence="7" key="1">
    <citation type="journal article" date="2019" name="Int. J. Syst. Evol. Microbiol.">
        <title>The Global Catalogue of Microorganisms (GCM) 10K type strain sequencing project: providing services to taxonomists for standard genome sequencing and annotation.</title>
        <authorList>
            <consortium name="The Broad Institute Genomics Platform"/>
            <consortium name="The Broad Institute Genome Sequencing Center for Infectious Disease"/>
            <person name="Wu L."/>
            <person name="Ma J."/>
        </authorList>
    </citation>
    <scope>NUCLEOTIDE SEQUENCE [LARGE SCALE GENOMIC DNA]</scope>
    <source>
        <strain evidence="7">KCTC 52168</strain>
    </source>
</reference>
<evidence type="ECO:0000313" key="6">
    <source>
        <dbReference type="EMBL" id="MFC3147136.1"/>
    </source>
</evidence>
<protein>
    <recommendedName>
        <fullName evidence="4">Putative pterin-4-alpha-carbinolamine dehydratase</fullName>
        <shortName evidence="4">PHS</shortName>
        <ecNumber evidence="4">4.2.1.96</ecNumber>
    </recommendedName>
    <alternativeName>
        <fullName evidence="4">4-alpha-hydroxy-tetrahydropterin dehydratase</fullName>
    </alternativeName>
    <alternativeName>
        <fullName evidence="4">Pterin carbinolamine dehydratase</fullName>
        <shortName evidence="4">PCD</shortName>
    </alternativeName>
</protein>
<proteinExistence type="inferred from homology"/>
<sequence length="112" mass="12357">MTNATELTRMRGKPMKGQPAMSDSEVAAMLTAVPGWAVKDGAIEKTYSFGNYHETLAFVNALAYVVHLDDHHPDLMVSYNRCVVRLNTHDVNGLSMNDFIVAAKANALYAQR</sequence>
<dbReference type="PANTHER" id="PTHR12599">
    <property type="entry name" value="PTERIN-4-ALPHA-CARBINOLAMINE DEHYDRATASE"/>
    <property type="match status" value="1"/>
</dbReference>
<comment type="caution">
    <text evidence="6">The sequence shown here is derived from an EMBL/GenBank/DDBJ whole genome shotgun (WGS) entry which is preliminary data.</text>
</comment>
<gene>
    <name evidence="6" type="ORF">ACFOEN_05710</name>
</gene>
<dbReference type="InterPro" id="IPR036428">
    <property type="entry name" value="PCD_sf"/>
</dbReference>
<comment type="similarity">
    <text evidence="2 4">Belongs to the pterin-4-alpha-carbinolamine dehydratase family.</text>
</comment>
<evidence type="ECO:0000256" key="4">
    <source>
        <dbReference type="HAMAP-Rule" id="MF_00434"/>
    </source>
</evidence>
<evidence type="ECO:0000256" key="5">
    <source>
        <dbReference type="SAM" id="MobiDB-lite"/>
    </source>
</evidence>
<feature type="region of interest" description="Disordered" evidence="5">
    <location>
        <begin position="1"/>
        <end position="20"/>
    </location>
</feature>
<dbReference type="Pfam" id="PF01329">
    <property type="entry name" value="Pterin_4a"/>
    <property type="match status" value="1"/>
</dbReference>
<keyword evidence="3 4" id="KW-0456">Lyase</keyword>
<dbReference type="PANTHER" id="PTHR12599:SF0">
    <property type="entry name" value="PTERIN-4-ALPHA-CARBINOLAMINE DEHYDRATASE"/>
    <property type="match status" value="1"/>
</dbReference>
<dbReference type="EC" id="4.2.1.96" evidence="4"/>